<dbReference type="SMART" id="SM00220">
    <property type="entry name" value="S_TKc"/>
    <property type="match status" value="1"/>
</dbReference>
<evidence type="ECO:0000256" key="6">
    <source>
        <dbReference type="ARBA" id="ARBA00022679"/>
    </source>
</evidence>
<evidence type="ECO:0000259" key="14">
    <source>
        <dbReference type="PROSITE" id="PS50011"/>
    </source>
</evidence>
<keyword evidence="5" id="KW-0804">Transcription</keyword>
<dbReference type="Pfam" id="PF00069">
    <property type="entry name" value="Pkinase"/>
    <property type="match status" value="1"/>
</dbReference>
<dbReference type="GO" id="GO:0006353">
    <property type="term" value="P:DNA-templated transcription termination"/>
    <property type="evidence" value="ECO:0007669"/>
    <property type="project" value="UniProtKB-KW"/>
</dbReference>
<dbReference type="Gene3D" id="1.10.510.10">
    <property type="entry name" value="Transferase(Phosphotransferase) domain 1"/>
    <property type="match status" value="1"/>
</dbReference>
<dbReference type="InterPro" id="IPR006016">
    <property type="entry name" value="UspA"/>
</dbReference>
<dbReference type="PROSITE" id="PS00108">
    <property type="entry name" value="PROTEIN_KINASE_ST"/>
    <property type="match status" value="1"/>
</dbReference>
<dbReference type="FunFam" id="1.25.70.10:FF:000015">
    <property type="entry name" value="Mitochondrial transcription termination factor family protein"/>
    <property type="match status" value="1"/>
</dbReference>
<dbReference type="FunFam" id="1.25.70.10:FF:000046">
    <property type="entry name" value="Mitochondrial transcription termination factor family protein"/>
    <property type="match status" value="1"/>
</dbReference>
<keyword evidence="9" id="KW-0067">ATP-binding</keyword>
<dbReference type="GO" id="GO:0005524">
    <property type="term" value="F:ATP binding"/>
    <property type="evidence" value="ECO:0007669"/>
    <property type="project" value="UniProtKB-KW"/>
</dbReference>
<dbReference type="EMBL" id="JAPFFK010000010">
    <property type="protein sequence ID" value="KAJ6739808.1"/>
    <property type="molecule type" value="Genomic_DNA"/>
</dbReference>
<dbReference type="Gene3D" id="3.40.50.620">
    <property type="entry name" value="HUPs"/>
    <property type="match status" value="1"/>
</dbReference>
<evidence type="ECO:0000313" key="16">
    <source>
        <dbReference type="Proteomes" id="UP001151532"/>
    </source>
</evidence>
<evidence type="ECO:0000256" key="7">
    <source>
        <dbReference type="ARBA" id="ARBA00022741"/>
    </source>
</evidence>
<dbReference type="OrthoDB" id="4062651at2759"/>
<keyword evidence="6" id="KW-0808">Transferase</keyword>
<dbReference type="InterPro" id="IPR051348">
    <property type="entry name" value="U-box_ubiquitin_ligases"/>
</dbReference>
<dbReference type="EC" id="2.3.2.27" evidence="4"/>
<dbReference type="InterPro" id="IPR011009">
    <property type="entry name" value="Kinase-like_dom_sf"/>
</dbReference>
<comment type="caution">
    <text evidence="15">The sequence shown here is derived from an EMBL/GenBank/DDBJ whole genome shotgun (WGS) entry which is preliminary data.</text>
</comment>
<evidence type="ECO:0000256" key="3">
    <source>
        <dbReference type="ARBA" id="ARBA00007692"/>
    </source>
</evidence>
<sequence>MWLSRGHGSRKKRGEGNGLVAVAVDKDKGSQNALKWAMENLLSKGQTVVLIHVFSKSSSSSSFVTGHGAAGDYFSPGKQHLEKMAKDLFLAFRCYCTRKDVHCLDVALESTDIAKAITEYVAHAAIETLVLGTPSRSGFMRKFKADVPSAVSRGAPDFCTVYAVSKGKVSSMRNASRAAPFVSPLLDQIKNQQNENSAGDDSHEAQYKNSWSIKERKASANHHISVDENFRSPFGAGRYAHSVRSIGDLMSETDISFVSSNRPSTDRMSSATYDFMDSGLTQRLSTSSATSFASMHSGPKFTGPNSQQGFSSFSHDSGGTSFSGSTHSVDDMESEMRRLKLELKQTMEMYSEACREALTAKQKATELNRWRIEEERRMEESRFSEEAALSIIEHEKARCREAIEAAEAAKRKAEIEAQRRVNIEKALIEAAQTKKSKDNLSYNDIRYRRYSIEEIEEATQYFSESKKIGEGGYGPVYKCYLDHTPVAVKVLRPDAAQGRSQFQREVEVLSLIRHPNMVLLIGACPEYGILVYEHLAKGSLDDCLFKRGNAPALSWQIRFRIAAEIATGLLFLHQTKPEPLVHRDLKPGNILLDNNYTSKIGDVGLARLVPAAAENVTQYHMTSAAGTFCYIDPEYQQTGMLGVKSDVYSLGIMLLQILTARPPMGLTHIVEQAIENGTFKEVLDPDVPDWPVEEALSYAKIALQCAELRRKDRPDLGTDVLPKLNKLRDFAEEKMNCLYFADSFGPFPNHSQASITPPLSQTSMTPTNLSQASITKAYKFSIFPSKQGWIDFVLTIVDKNSAGSDELVSVAELGKLQTVVSSPLGFFIYETCLFEEVSRIVKCHVSFHFVLANKTHRFSSVVAPVAFFWFLKLRKGNTGKKWDKVNRPKAEKEEVHSPDDAQRLYFVLRPDSWERAVEEKQEPNSGREPRVLVFDAASLPSSAMTTKSLSIPLDFPFPSPKAHPLPKFHPKIQFPCKFPLFSLPQRIQFLRNQCPPKCQNPNDNNNPVPYTIQQEAHFTETREAISRFLQEFGISAEESNSIALNSPKYAKMLVDSVKDLEEWTSWKSGGDGNEFATLGFKEKVAYMAKEKGDNGKVAFLESLGLSLSSSMNAARYLHGESLPNLIHKVKYMKEILFPSNDDKRLVGKYARCMMMNLSIPIDEDLQKTLSLFEKVEARRGGLDMLGYSDVTFRYLVESFPRILLLPIDSHLKPMMEFLESIGVPKERMREIFLLFPPVIICDITGINKKVQALKKVGAVDKDFGKMLLKYPWILSTAIQENYKEVVFFFHMEKVDKSSVDTAIRSWPHILGCSTSKLKVMVEQFAELGVRNKKLGQVISKSPQLLLRKPQEFLKVVLFLEDLRFDRETVGQVASRCPEIFAAGIEKTLKKKIEFLDRIGVSKDHLPRVIKKYPELLVSDVNRTILPRMKYLKDVGLSKKDIAFMVRRFSPLLGYSIDEVLRPKYEFLVNTMKKPVEDVVGYPRYFSYSLEKKIMPRFWVLKGRNIECSLKDMLAKNDEEFAADFMDC</sequence>
<comment type="pathway">
    <text evidence="2">Protein modification; protein ubiquitination.</text>
</comment>
<evidence type="ECO:0000313" key="15">
    <source>
        <dbReference type="EMBL" id="KAJ6739808.1"/>
    </source>
</evidence>
<dbReference type="Proteomes" id="UP001151532">
    <property type="component" value="Chromosome 7"/>
</dbReference>
<organism evidence="15 16">
    <name type="scientific">Salix purpurea</name>
    <name type="common">Purple osier willow</name>
    <dbReference type="NCBI Taxonomy" id="77065"/>
    <lineage>
        <taxon>Eukaryota</taxon>
        <taxon>Viridiplantae</taxon>
        <taxon>Streptophyta</taxon>
        <taxon>Embryophyta</taxon>
        <taxon>Tracheophyta</taxon>
        <taxon>Spermatophyta</taxon>
        <taxon>Magnoliopsida</taxon>
        <taxon>eudicotyledons</taxon>
        <taxon>Gunneridae</taxon>
        <taxon>Pentapetalae</taxon>
        <taxon>rosids</taxon>
        <taxon>fabids</taxon>
        <taxon>Malpighiales</taxon>
        <taxon>Salicaceae</taxon>
        <taxon>Saliceae</taxon>
        <taxon>Salix</taxon>
    </lineage>
</organism>
<dbReference type="GO" id="GO:0004672">
    <property type="term" value="F:protein kinase activity"/>
    <property type="evidence" value="ECO:0007669"/>
    <property type="project" value="InterPro"/>
</dbReference>
<keyword evidence="5" id="KW-0805">Transcription regulation</keyword>
<gene>
    <name evidence="15" type="ORF">OIU79_000040</name>
</gene>
<keyword evidence="7" id="KW-0547">Nucleotide-binding</keyword>
<dbReference type="SUPFAM" id="SSF56112">
    <property type="entry name" value="Protein kinase-like (PK-like)"/>
    <property type="match status" value="1"/>
</dbReference>
<evidence type="ECO:0000256" key="9">
    <source>
        <dbReference type="ARBA" id="ARBA00022840"/>
    </source>
</evidence>
<evidence type="ECO:0000256" key="8">
    <source>
        <dbReference type="ARBA" id="ARBA00022786"/>
    </source>
</evidence>
<dbReference type="PANTHER" id="PTHR45647:SF76">
    <property type="entry name" value="PROTEIN KINASE DOMAIN-CONTAINING PROTEIN"/>
    <property type="match status" value="1"/>
</dbReference>
<feature type="region of interest" description="Disordered" evidence="13">
    <location>
        <begin position="304"/>
        <end position="331"/>
    </location>
</feature>
<feature type="coiled-coil region" evidence="12">
    <location>
        <begin position="389"/>
        <end position="416"/>
    </location>
</feature>
<dbReference type="Pfam" id="PF00582">
    <property type="entry name" value="Usp"/>
    <property type="match status" value="1"/>
</dbReference>
<dbReference type="Gene3D" id="1.25.70.10">
    <property type="entry name" value="Transcription termination factor 3, mitochondrial"/>
    <property type="match status" value="1"/>
</dbReference>
<feature type="domain" description="Protein kinase" evidence="14">
    <location>
        <begin position="462"/>
        <end position="724"/>
    </location>
</feature>
<evidence type="ECO:0000256" key="2">
    <source>
        <dbReference type="ARBA" id="ARBA00004906"/>
    </source>
</evidence>
<dbReference type="InterPro" id="IPR038538">
    <property type="entry name" value="MTERF_sf"/>
</dbReference>
<comment type="catalytic activity">
    <reaction evidence="1">
        <text>S-ubiquitinyl-[E2 ubiquitin-conjugating enzyme]-L-cysteine + [acceptor protein]-L-lysine = [E2 ubiquitin-conjugating enzyme]-L-cysteine + N(6)-ubiquitinyl-[acceptor protein]-L-lysine.</text>
        <dbReference type="EC" id="2.3.2.27"/>
    </reaction>
</comment>
<dbReference type="InterPro" id="IPR008271">
    <property type="entry name" value="Ser/Thr_kinase_AS"/>
</dbReference>
<dbReference type="GO" id="GO:0003676">
    <property type="term" value="F:nucleic acid binding"/>
    <property type="evidence" value="ECO:0007669"/>
    <property type="project" value="InterPro"/>
</dbReference>
<name>A0A9Q0V219_SALPP</name>
<dbReference type="FunFam" id="1.10.510.10:FF:000498">
    <property type="entry name" value="U-box domain-containing protein 51"/>
    <property type="match status" value="1"/>
</dbReference>
<protein>
    <recommendedName>
        <fullName evidence="4">RING-type E3 ubiquitin transferase</fullName>
        <ecNumber evidence="4">2.3.2.27</ecNumber>
    </recommendedName>
</protein>
<feature type="compositionally biased region" description="Low complexity" evidence="13">
    <location>
        <begin position="306"/>
        <end position="327"/>
    </location>
</feature>
<keyword evidence="10" id="KW-0809">Transit peptide</keyword>
<dbReference type="SUPFAM" id="SSF52402">
    <property type="entry name" value="Adenine nucleotide alpha hydrolases-like"/>
    <property type="match status" value="1"/>
</dbReference>
<dbReference type="Gene3D" id="3.30.200.20">
    <property type="entry name" value="Phosphorylase Kinase, domain 1"/>
    <property type="match status" value="1"/>
</dbReference>
<dbReference type="InterPro" id="IPR000719">
    <property type="entry name" value="Prot_kinase_dom"/>
</dbReference>
<evidence type="ECO:0000256" key="4">
    <source>
        <dbReference type="ARBA" id="ARBA00012483"/>
    </source>
</evidence>
<proteinExistence type="inferred from homology"/>
<evidence type="ECO:0000256" key="5">
    <source>
        <dbReference type="ARBA" id="ARBA00022472"/>
    </source>
</evidence>
<keyword evidence="16" id="KW-1185">Reference proteome</keyword>
<accession>A0A9Q0V219</accession>
<dbReference type="Pfam" id="PF02536">
    <property type="entry name" value="mTERF"/>
    <property type="match status" value="1"/>
</dbReference>
<evidence type="ECO:0000256" key="12">
    <source>
        <dbReference type="SAM" id="Coils"/>
    </source>
</evidence>
<evidence type="ECO:0000256" key="11">
    <source>
        <dbReference type="ARBA" id="ARBA00023054"/>
    </source>
</evidence>
<dbReference type="SMART" id="SM00733">
    <property type="entry name" value="Mterf"/>
    <property type="match status" value="10"/>
</dbReference>
<dbReference type="InterPro" id="IPR003690">
    <property type="entry name" value="MTERF"/>
</dbReference>
<keyword evidence="5" id="KW-0806">Transcription termination</keyword>
<dbReference type="PROSITE" id="PS50011">
    <property type="entry name" value="PROTEIN_KINASE_DOM"/>
    <property type="match status" value="1"/>
</dbReference>
<dbReference type="GO" id="GO:0061630">
    <property type="term" value="F:ubiquitin protein ligase activity"/>
    <property type="evidence" value="ECO:0007669"/>
    <property type="project" value="UniProtKB-EC"/>
</dbReference>
<keyword evidence="8" id="KW-0833">Ubl conjugation pathway</keyword>
<dbReference type="InterPro" id="IPR014729">
    <property type="entry name" value="Rossmann-like_a/b/a_fold"/>
</dbReference>
<reference evidence="15" key="2">
    <citation type="journal article" date="2023" name="Int. J. Mol. Sci.">
        <title>De Novo Assembly and Annotation of 11 Diverse Shrub Willow (Salix) Genomes Reveals Novel Gene Organization in Sex-Linked Regions.</title>
        <authorList>
            <person name="Hyden B."/>
            <person name="Feng K."/>
            <person name="Yates T.B."/>
            <person name="Jawdy S."/>
            <person name="Cereghino C."/>
            <person name="Smart L.B."/>
            <person name="Muchero W."/>
        </authorList>
    </citation>
    <scope>NUCLEOTIDE SEQUENCE</scope>
    <source>
        <tissue evidence="15">Shoot tip</tissue>
    </source>
</reference>
<dbReference type="PANTHER" id="PTHR45647">
    <property type="entry name" value="OS02G0152300 PROTEIN"/>
    <property type="match status" value="1"/>
</dbReference>
<keyword evidence="11 12" id="KW-0175">Coiled coil</keyword>
<evidence type="ECO:0000256" key="13">
    <source>
        <dbReference type="SAM" id="MobiDB-lite"/>
    </source>
</evidence>
<comment type="similarity">
    <text evidence="3">Belongs to the mTERF family.</text>
</comment>
<dbReference type="FunFam" id="3.30.200.20:FF:000162">
    <property type="entry name" value="Adenine nucleotide alpha hydrolase-like domain kinase"/>
    <property type="match status" value="1"/>
</dbReference>
<evidence type="ECO:0000256" key="1">
    <source>
        <dbReference type="ARBA" id="ARBA00000900"/>
    </source>
</evidence>
<dbReference type="CDD" id="cd01989">
    <property type="entry name" value="USP_STK_Ubox_N"/>
    <property type="match status" value="1"/>
</dbReference>
<reference evidence="15" key="1">
    <citation type="submission" date="2022-11" db="EMBL/GenBank/DDBJ databases">
        <authorList>
            <person name="Hyden B.L."/>
            <person name="Feng K."/>
            <person name="Yates T."/>
            <person name="Jawdy S."/>
            <person name="Smart L.B."/>
            <person name="Muchero W."/>
        </authorList>
    </citation>
    <scope>NUCLEOTIDE SEQUENCE</scope>
    <source>
        <tissue evidence="15">Shoot tip</tissue>
    </source>
</reference>
<evidence type="ECO:0000256" key="10">
    <source>
        <dbReference type="ARBA" id="ARBA00022946"/>
    </source>
</evidence>